<evidence type="ECO:0000256" key="1">
    <source>
        <dbReference type="SAM" id="SignalP"/>
    </source>
</evidence>
<dbReference type="AlphaFoldDB" id="A0A919D5F4"/>
<keyword evidence="1" id="KW-0732">Signal</keyword>
<name>A0A919D5F4_9ACTN</name>
<keyword evidence="3" id="KW-1185">Reference proteome</keyword>
<organism evidence="2 3">
    <name type="scientific">Streptomyces alanosinicus</name>
    <dbReference type="NCBI Taxonomy" id="68171"/>
    <lineage>
        <taxon>Bacteria</taxon>
        <taxon>Bacillati</taxon>
        <taxon>Actinomycetota</taxon>
        <taxon>Actinomycetes</taxon>
        <taxon>Kitasatosporales</taxon>
        <taxon>Streptomycetaceae</taxon>
        <taxon>Streptomyces</taxon>
    </lineage>
</organism>
<gene>
    <name evidence="2" type="ORF">GCM10010339_58950</name>
</gene>
<evidence type="ECO:0000313" key="3">
    <source>
        <dbReference type="Proteomes" id="UP000655443"/>
    </source>
</evidence>
<sequence>MPGDFSGGAVKVITTAALAGATFLALAAHAHAAAPKPSAVSVRANAVTPAASATEYGLLAVQPDVRAGQ</sequence>
<feature type="chain" id="PRO_5036950778" evidence="1">
    <location>
        <begin position="33"/>
        <end position="69"/>
    </location>
</feature>
<dbReference type="Proteomes" id="UP000655443">
    <property type="component" value="Unassembled WGS sequence"/>
</dbReference>
<reference evidence="2" key="1">
    <citation type="journal article" date="2014" name="Int. J. Syst. Evol. Microbiol.">
        <title>Complete genome sequence of Corynebacterium casei LMG S-19264T (=DSM 44701T), isolated from a smear-ripened cheese.</title>
        <authorList>
            <consortium name="US DOE Joint Genome Institute (JGI-PGF)"/>
            <person name="Walter F."/>
            <person name="Albersmeier A."/>
            <person name="Kalinowski J."/>
            <person name="Ruckert C."/>
        </authorList>
    </citation>
    <scope>NUCLEOTIDE SEQUENCE</scope>
    <source>
        <strain evidence="2">JCM 4714</strain>
    </source>
</reference>
<protein>
    <submittedName>
        <fullName evidence="2">Uncharacterized protein</fullName>
    </submittedName>
</protein>
<comment type="caution">
    <text evidence="2">The sequence shown here is derived from an EMBL/GenBank/DDBJ whole genome shotgun (WGS) entry which is preliminary data.</text>
</comment>
<dbReference type="RefSeq" id="WP_189956672.1">
    <property type="nucleotide sequence ID" value="NZ_BMVG01000018.1"/>
</dbReference>
<dbReference type="EMBL" id="BMVG01000018">
    <property type="protein sequence ID" value="GHE08823.1"/>
    <property type="molecule type" value="Genomic_DNA"/>
</dbReference>
<reference evidence="2" key="2">
    <citation type="submission" date="2020-09" db="EMBL/GenBank/DDBJ databases">
        <authorList>
            <person name="Sun Q."/>
            <person name="Ohkuma M."/>
        </authorList>
    </citation>
    <scope>NUCLEOTIDE SEQUENCE</scope>
    <source>
        <strain evidence="2">JCM 4714</strain>
    </source>
</reference>
<evidence type="ECO:0000313" key="2">
    <source>
        <dbReference type="EMBL" id="GHE08823.1"/>
    </source>
</evidence>
<accession>A0A919D5F4</accession>
<feature type="signal peptide" evidence="1">
    <location>
        <begin position="1"/>
        <end position="32"/>
    </location>
</feature>
<proteinExistence type="predicted"/>